<comment type="caution">
    <text evidence="1">The sequence shown here is derived from an EMBL/GenBank/DDBJ whole genome shotgun (WGS) entry which is preliminary data.</text>
</comment>
<gene>
    <name evidence="1" type="ORF">FGL95_28305</name>
</gene>
<dbReference type="RefSeq" id="WP_169593739.1">
    <property type="nucleotide sequence ID" value="NZ_VCQU01000013.1"/>
</dbReference>
<accession>A0A848KPT5</accession>
<evidence type="ECO:0000313" key="1">
    <source>
        <dbReference type="EMBL" id="NMN98944.1"/>
    </source>
</evidence>
<evidence type="ECO:0008006" key="3">
    <source>
        <dbReference type="Google" id="ProtNLM"/>
    </source>
</evidence>
<organism evidence="1 2">
    <name type="scientific">Antrihabitans stalactiti</name>
    <dbReference type="NCBI Taxonomy" id="2584121"/>
    <lineage>
        <taxon>Bacteria</taxon>
        <taxon>Bacillati</taxon>
        <taxon>Actinomycetota</taxon>
        <taxon>Actinomycetes</taxon>
        <taxon>Mycobacteriales</taxon>
        <taxon>Nocardiaceae</taxon>
        <taxon>Antrihabitans</taxon>
    </lineage>
</organism>
<sequence>MVKLIVVLLMTFVLFALLWRVIATQGWKLGNKMRKRRAATLFAEQIDPDSILLSDEAGFFGLNSLADSQVLGVGTLILTRTQLWFSMKGSVHPLEISLLDVRKTDIARHHLNHVAHMPLLRVEFVTHFGRDTAAWAVRDAPSWVTAIGDITV</sequence>
<dbReference type="EMBL" id="VCQU01000013">
    <property type="protein sequence ID" value="NMN98944.1"/>
    <property type="molecule type" value="Genomic_DNA"/>
</dbReference>
<dbReference type="Proteomes" id="UP000535543">
    <property type="component" value="Unassembled WGS sequence"/>
</dbReference>
<keyword evidence="2" id="KW-1185">Reference proteome</keyword>
<reference evidence="1 2" key="1">
    <citation type="submission" date="2019-05" db="EMBL/GenBank/DDBJ databases">
        <authorList>
            <person name="Lee S.D."/>
        </authorList>
    </citation>
    <scope>NUCLEOTIDE SEQUENCE [LARGE SCALE GENOMIC DNA]</scope>
    <source>
        <strain evidence="1 2">YC2-7</strain>
    </source>
</reference>
<dbReference type="AlphaFoldDB" id="A0A848KPT5"/>
<protein>
    <recommendedName>
        <fullName evidence="3">DUF2550 family protein</fullName>
    </recommendedName>
</protein>
<name>A0A848KPT5_9NOCA</name>
<evidence type="ECO:0000313" key="2">
    <source>
        <dbReference type="Proteomes" id="UP000535543"/>
    </source>
</evidence>
<reference evidence="1 2" key="2">
    <citation type="submission" date="2020-06" db="EMBL/GenBank/DDBJ databases">
        <title>Antribacter stalactiti gen. nov., sp. nov., a new member of the family Nacardiaceae isolated from a cave.</title>
        <authorList>
            <person name="Kim I.S."/>
        </authorList>
    </citation>
    <scope>NUCLEOTIDE SEQUENCE [LARGE SCALE GENOMIC DNA]</scope>
    <source>
        <strain evidence="1 2">YC2-7</strain>
    </source>
</reference>
<proteinExistence type="predicted"/>